<accession>A0A518EQG2</accession>
<dbReference type="Gene3D" id="1.10.10.10">
    <property type="entry name" value="Winged helix-like DNA-binding domain superfamily/Winged helix DNA-binding domain"/>
    <property type="match status" value="1"/>
</dbReference>
<gene>
    <name evidence="5" type="ORF">Poly30_18040</name>
</gene>
<dbReference type="InterPro" id="IPR036388">
    <property type="entry name" value="WH-like_DNA-bd_sf"/>
</dbReference>
<name>A0A518EQG2_9BACT</name>
<evidence type="ECO:0000256" key="1">
    <source>
        <dbReference type="ARBA" id="ARBA00023015"/>
    </source>
</evidence>
<dbReference type="EMBL" id="CP036434">
    <property type="protein sequence ID" value="QDV06295.1"/>
    <property type="molecule type" value="Genomic_DNA"/>
</dbReference>
<dbReference type="PANTHER" id="PTHR43133:SF39">
    <property type="entry name" value="SIMILAR TO RNA POLYMERASE SIGMA-E FACTOR"/>
    <property type="match status" value="1"/>
</dbReference>
<dbReference type="InterPro" id="IPR011517">
    <property type="entry name" value="RNA_pol_sigma70_ECF-like"/>
</dbReference>
<evidence type="ECO:0000259" key="4">
    <source>
        <dbReference type="Pfam" id="PF07638"/>
    </source>
</evidence>
<dbReference type="Pfam" id="PF07638">
    <property type="entry name" value="Sigma70_ECF"/>
    <property type="match status" value="1"/>
</dbReference>
<dbReference type="InterPro" id="IPR053812">
    <property type="entry name" value="HTH_Sigma70_ECF-like"/>
</dbReference>
<evidence type="ECO:0000313" key="5">
    <source>
        <dbReference type="EMBL" id="QDV06295.1"/>
    </source>
</evidence>
<dbReference type="InterPro" id="IPR013324">
    <property type="entry name" value="RNA_pol_sigma_r3/r4-like"/>
</dbReference>
<reference evidence="5 6" key="1">
    <citation type="submission" date="2019-02" db="EMBL/GenBank/DDBJ databases">
        <title>Deep-cultivation of Planctomycetes and their phenomic and genomic characterization uncovers novel biology.</title>
        <authorList>
            <person name="Wiegand S."/>
            <person name="Jogler M."/>
            <person name="Boedeker C."/>
            <person name="Pinto D."/>
            <person name="Vollmers J."/>
            <person name="Rivas-Marin E."/>
            <person name="Kohn T."/>
            <person name="Peeters S.H."/>
            <person name="Heuer A."/>
            <person name="Rast P."/>
            <person name="Oberbeckmann S."/>
            <person name="Bunk B."/>
            <person name="Jeske O."/>
            <person name="Meyerdierks A."/>
            <person name="Storesund J.E."/>
            <person name="Kallscheuer N."/>
            <person name="Luecker S."/>
            <person name="Lage O.M."/>
            <person name="Pohl T."/>
            <person name="Merkel B.J."/>
            <person name="Hornburger P."/>
            <person name="Mueller R.-W."/>
            <person name="Bruemmer F."/>
            <person name="Labrenz M."/>
            <person name="Spormann A.M."/>
            <person name="Op den Camp H."/>
            <person name="Overmann J."/>
            <person name="Amann R."/>
            <person name="Jetten M.S.M."/>
            <person name="Mascher T."/>
            <person name="Medema M.H."/>
            <person name="Devos D.P."/>
            <person name="Kaster A.-K."/>
            <person name="Ovreas L."/>
            <person name="Rohde M."/>
            <person name="Galperin M.Y."/>
            <person name="Jogler C."/>
        </authorList>
    </citation>
    <scope>NUCLEOTIDE SEQUENCE [LARGE SCALE GENOMIC DNA]</scope>
    <source>
        <strain evidence="5 6">Poly30</strain>
    </source>
</reference>
<dbReference type="NCBIfam" id="TIGR02999">
    <property type="entry name" value="Sig-70_X6"/>
    <property type="match status" value="1"/>
</dbReference>
<evidence type="ECO:0000256" key="2">
    <source>
        <dbReference type="ARBA" id="ARBA00023082"/>
    </source>
</evidence>
<keyword evidence="1" id="KW-0805">Transcription regulation</keyword>
<feature type="domain" description="RNA polymerase sigma-70 ECF-like HTH" evidence="4">
    <location>
        <begin position="6"/>
        <end position="184"/>
    </location>
</feature>
<evidence type="ECO:0000256" key="3">
    <source>
        <dbReference type="ARBA" id="ARBA00023163"/>
    </source>
</evidence>
<organism evidence="5 6">
    <name type="scientific">Saltatorellus ferox</name>
    <dbReference type="NCBI Taxonomy" id="2528018"/>
    <lineage>
        <taxon>Bacteria</taxon>
        <taxon>Pseudomonadati</taxon>
        <taxon>Planctomycetota</taxon>
        <taxon>Planctomycetia</taxon>
        <taxon>Planctomycetia incertae sedis</taxon>
        <taxon>Saltatorellus</taxon>
    </lineage>
</organism>
<dbReference type="PANTHER" id="PTHR43133">
    <property type="entry name" value="RNA POLYMERASE ECF-TYPE SIGMA FACTO"/>
    <property type="match status" value="1"/>
</dbReference>
<dbReference type="GO" id="GO:0016987">
    <property type="term" value="F:sigma factor activity"/>
    <property type="evidence" value="ECO:0007669"/>
    <property type="project" value="UniProtKB-KW"/>
</dbReference>
<dbReference type="Proteomes" id="UP000320390">
    <property type="component" value="Chromosome"/>
</dbReference>
<protein>
    <submittedName>
        <fullName evidence="5">RNA polymerase sigma factor</fullName>
    </submittedName>
</protein>
<sequence length="186" mass="20605">MVFVADELTHLMRRMSAGDPAASEAVWSTVYDQLRAIARHQMVTGPKGASLHPTMLVNEAWLKLAGKEVAWSDRKHFFLLASQVMRSVLVDAARRRGAAKRGGDLHLIDVEIDLMPGGGTPFDILELDETLQRLAVHSARMAKIVELRVFGGLDHAECAESLGCSLRSVESDWHFAKVWLYSELAP</sequence>
<keyword evidence="2" id="KW-0731">Sigma factor</keyword>
<dbReference type="SUPFAM" id="SSF88659">
    <property type="entry name" value="Sigma3 and sigma4 domains of RNA polymerase sigma factors"/>
    <property type="match status" value="1"/>
</dbReference>
<keyword evidence="3" id="KW-0804">Transcription</keyword>
<evidence type="ECO:0000313" key="6">
    <source>
        <dbReference type="Proteomes" id="UP000320390"/>
    </source>
</evidence>
<proteinExistence type="predicted"/>
<dbReference type="AlphaFoldDB" id="A0A518EQG2"/>
<dbReference type="InterPro" id="IPR039425">
    <property type="entry name" value="RNA_pol_sigma-70-like"/>
</dbReference>
<keyword evidence="6" id="KW-1185">Reference proteome</keyword>